<evidence type="ECO:0008006" key="3">
    <source>
        <dbReference type="Google" id="ProtNLM"/>
    </source>
</evidence>
<protein>
    <recommendedName>
        <fullName evidence="3">Cyclopropane-fatty-acyl-phospholipid synthase</fullName>
    </recommendedName>
</protein>
<dbReference type="CDD" id="cd02440">
    <property type="entry name" value="AdoMet_MTases"/>
    <property type="match status" value="1"/>
</dbReference>
<dbReference type="InterPro" id="IPR029063">
    <property type="entry name" value="SAM-dependent_MTases_sf"/>
</dbReference>
<sequence length="896" mass="104202">MYAERFNFPHLPREGQQSVLRHLDFLFKVHLRYVSKIFFKWPACAFYFRGRLTRITLEISLNRRYIRAGTFIHFKRRIINGNWVDQVSFVLMHDEDDQVRGDFFLWAPHRCWDRYGWTECRKGCKYGDDCSFCTHFQLCPCCGSLATHRSYPQMKIEDVDSARQRRLLQKFNDILPCAPVRLPPYTVYGSPMKWPLTQQDLLPSLRRDYFFISKQLNDYTERAHGRLLEQLAPIYHFGPSKVWYRLDLLDDDSSSAVHRHLMEVLKEMVGCEYLAIGQVGDDPKRWPDALKTVRNLITECIVSHPPIDERRRIALFYVEMESKSVLDHRPKHQLQKMLVELCEELKARPAESRDCQIFCIEGRKIDLVWTNKIILGVYVFLVQNWGSNAGHAVAAYRQLIANFHKGDYWDPMSDPQVKNRPLNWRDRLGVVEAGSWWLGLETLCFLVFNYGSQMATLLAKLQETAGRRVFLPFIVRFLNGIVGQSEEALTLQIPSLRFERTFGNKVQNNNESDPVTLRIHRLFFFCWLMMLDPKLGLGEAFMYGCWEADPGTTQLLKLLIRAKQQTARLRGPRKPKSTSSKILASLSEVLLSVLQRGWALFNYCQHQIRSNTLLQSAKNIRAHYDLGNDMFELFLDPSMTYSCGVFEKAGIPIEEYDVGLLEESQRRKIDKLVDRLELSEDDHVLEIGCGWGAFAIQAVKRHGCRWTGLTISHEQLAMAKQRVEEAGLSHLIDLKYLDYRLETGTYSRLVSIEMIEAVGEQYMAEYFQVLHDRLAPGGKAVLQAITCPDAYYERYCRSSDFIRKHIFPGGHLPSLSHIDRCLGGRLSMDGDISEIGEHYATTLDLWLCAWRDRRAEILALGYSRTFHRKWEFYFALCSALFAHRHISTVQFSLRRA</sequence>
<dbReference type="Pfam" id="PF02353">
    <property type="entry name" value="CMAS"/>
    <property type="match status" value="1"/>
</dbReference>
<reference evidence="1" key="1">
    <citation type="submission" date="2023-06" db="EMBL/GenBank/DDBJ databases">
        <authorList>
            <person name="Delattre M."/>
        </authorList>
    </citation>
    <scope>NUCLEOTIDE SEQUENCE</scope>
    <source>
        <strain evidence="1">AF72</strain>
    </source>
</reference>
<dbReference type="AlphaFoldDB" id="A0AA36GAE0"/>
<keyword evidence="2" id="KW-1185">Reference proteome</keyword>
<dbReference type="SUPFAM" id="SSF53335">
    <property type="entry name" value="S-adenosyl-L-methionine-dependent methyltransferases"/>
    <property type="match status" value="1"/>
</dbReference>
<accession>A0AA36GAE0</accession>
<name>A0AA36GAE0_9BILA</name>
<evidence type="ECO:0000313" key="1">
    <source>
        <dbReference type="EMBL" id="CAJ0581431.1"/>
    </source>
</evidence>
<evidence type="ECO:0000313" key="2">
    <source>
        <dbReference type="Proteomes" id="UP001177023"/>
    </source>
</evidence>
<proteinExistence type="predicted"/>
<organism evidence="1 2">
    <name type="scientific">Mesorhabditis spiculigera</name>
    <dbReference type="NCBI Taxonomy" id="96644"/>
    <lineage>
        <taxon>Eukaryota</taxon>
        <taxon>Metazoa</taxon>
        <taxon>Ecdysozoa</taxon>
        <taxon>Nematoda</taxon>
        <taxon>Chromadorea</taxon>
        <taxon>Rhabditida</taxon>
        <taxon>Rhabditina</taxon>
        <taxon>Rhabditomorpha</taxon>
        <taxon>Rhabditoidea</taxon>
        <taxon>Rhabditidae</taxon>
        <taxon>Mesorhabditinae</taxon>
        <taxon>Mesorhabditis</taxon>
    </lineage>
</organism>
<dbReference type="PANTHER" id="PTHR43667">
    <property type="entry name" value="CYCLOPROPANE-FATTY-ACYL-PHOSPHOLIPID SYNTHASE"/>
    <property type="match status" value="1"/>
</dbReference>
<dbReference type="Proteomes" id="UP001177023">
    <property type="component" value="Unassembled WGS sequence"/>
</dbReference>
<dbReference type="EMBL" id="CATQJA010002663">
    <property type="protein sequence ID" value="CAJ0581431.1"/>
    <property type="molecule type" value="Genomic_DNA"/>
</dbReference>
<dbReference type="PANTHER" id="PTHR43667:SF2">
    <property type="entry name" value="FATTY ACID C-METHYL TRANSFERASE"/>
    <property type="match status" value="1"/>
</dbReference>
<comment type="caution">
    <text evidence="1">The sequence shown here is derived from an EMBL/GenBank/DDBJ whole genome shotgun (WGS) entry which is preliminary data.</text>
</comment>
<gene>
    <name evidence="1" type="ORF">MSPICULIGERA_LOCUS19591</name>
</gene>
<dbReference type="InterPro" id="IPR050723">
    <property type="entry name" value="CFA/CMAS"/>
</dbReference>
<feature type="non-terminal residue" evidence="1">
    <location>
        <position position="1"/>
    </location>
</feature>
<dbReference type="Gene3D" id="3.40.50.150">
    <property type="entry name" value="Vaccinia Virus protein VP39"/>
    <property type="match status" value="1"/>
</dbReference>